<evidence type="ECO:0000313" key="4">
    <source>
        <dbReference type="Proteomes" id="UP000037179"/>
    </source>
</evidence>
<dbReference type="InterPro" id="IPR051082">
    <property type="entry name" value="Pentapeptide-BTB/POZ_domain"/>
</dbReference>
<evidence type="ECO:0000313" key="2">
    <source>
        <dbReference type="EMBL" id="APA99103.1"/>
    </source>
</evidence>
<keyword evidence="4" id="KW-1185">Reference proteome</keyword>
<sequence length="276" mass="29375">MRIRPSLLPIGLRLAGAAAAALYLLYQLPIWLARDELRDLDAKDRLAAAAALRGQFVPVLSAGLALVGVVYTARKYFLDRDKQTIDRFNTAVSHLDSDNPVTRAGGVWALEGIMADSPRDRDRCRRTLAYYVREHTRTGGSGTDGPPGDIAAALDVLRNARLAAGGGAAPLDLAGLRVPRADLHAMPWAAAQLTRADLTGAHARGIDLTGADLEQATLIDADLRDANLTAANLRGVRLGGADLRGADLRRAIGCTRDQLAVARTDPGTRLPADLEP</sequence>
<dbReference type="EC" id="2.7.11.1" evidence="2"/>
<keyword evidence="1" id="KW-1133">Transmembrane helix</keyword>
<reference evidence="4" key="1">
    <citation type="submission" date="2015-07" db="EMBL/GenBank/DDBJ databases">
        <title>Nocardia seriolae U-1 whole genome shotgun sequence.</title>
        <authorList>
            <person name="Imajoh M."/>
            <person name="Fukumoto Y."/>
            <person name="Sukeda M."/>
            <person name="Yamane J."/>
            <person name="Yamasaki K."/>
            <person name="Shimizu M."/>
            <person name="Ohnishi K."/>
            <person name="Oshima S."/>
        </authorList>
    </citation>
    <scope>NUCLEOTIDE SEQUENCE [LARGE SCALE GENOMIC DNA]</scope>
    <source>
        <strain evidence="4">U-1</strain>
    </source>
</reference>
<feature type="transmembrane region" description="Helical" evidence="1">
    <location>
        <begin position="12"/>
        <end position="32"/>
    </location>
</feature>
<keyword evidence="1" id="KW-0472">Membrane</keyword>
<dbReference type="Pfam" id="PF00805">
    <property type="entry name" value="Pentapeptide"/>
    <property type="match status" value="1"/>
</dbReference>
<evidence type="ECO:0000313" key="3">
    <source>
        <dbReference type="EMBL" id="GAP33276.1"/>
    </source>
</evidence>
<reference evidence="2 5" key="3">
    <citation type="submission" date="2016-10" db="EMBL/GenBank/DDBJ databases">
        <title>Genome sequence of Nocardia seriolae strain EM150506, isolated from Anguila japonica.</title>
        <authorList>
            <person name="Han H.-J."/>
        </authorList>
    </citation>
    <scope>NUCLEOTIDE SEQUENCE [LARGE SCALE GENOMIC DNA]</scope>
    <source>
        <strain evidence="2 5">EM150506</strain>
    </source>
</reference>
<dbReference type="PANTHER" id="PTHR14136:SF17">
    <property type="entry name" value="BTB_POZ DOMAIN-CONTAINING PROTEIN KCTD9"/>
    <property type="match status" value="1"/>
</dbReference>
<dbReference type="Gene3D" id="2.160.20.80">
    <property type="entry name" value="E3 ubiquitin-protein ligase SopA"/>
    <property type="match status" value="1"/>
</dbReference>
<dbReference type="SUPFAM" id="SSF141571">
    <property type="entry name" value="Pentapeptide repeat-like"/>
    <property type="match status" value="1"/>
</dbReference>
<dbReference type="OrthoDB" id="4563217at2"/>
<evidence type="ECO:0000256" key="1">
    <source>
        <dbReference type="SAM" id="Phobius"/>
    </source>
</evidence>
<keyword evidence="2" id="KW-0418">Kinase</keyword>
<dbReference type="Proteomes" id="UP000037179">
    <property type="component" value="Unassembled WGS sequence"/>
</dbReference>
<feature type="transmembrane region" description="Helical" evidence="1">
    <location>
        <begin position="52"/>
        <end position="73"/>
    </location>
</feature>
<dbReference type="RefSeq" id="WP_081986474.1">
    <property type="nucleotide sequence ID" value="NZ_AP017900.1"/>
</dbReference>
<dbReference type="KEGG" id="nsr:NS506_05057"/>
<accession>A0A0B8NSM1</accession>
<evidence type="ECO:0000313" key="5">
    <source>
        <dbReference type="Proteomes" id="UP000180166"/>
    </source>
</evidence>
<dbReference type="AlphaFoldDB" id="A0A0B8NSM1"/>
<gene>
    <name evidence="2" type="ORF">NS506_05057</name>
    <name evidence="3" type="ORF">NSK11_contig00233-0003</name>
</gene>
<keyword evidence="2" id="KW-0808">Transferase</keyword>
<dbReference type="EMBL" id="CP017839">
    <property type="protein sequence ID" value="APA99103.1"/>
    <property type="molecule type" value="Genomic_DNA"/>
</dbReference>
<protein>
    <submittedName>
        <fullName evidence="2">Non-specific serine/threonine protein kinase</fullName>
        <ecNumber evidence="2">2.7.11.1</ecNumber>
    </submittedName>
</protein>
<keyword evidence="1" id="KW-0812">Transmembrane</keyword>
<dbReference type="Proteomes" id="UP000180166">
    <property type="component" value="Chromosome"/>
</dbReference>
<proteinExistence type="predicted"/>
<name>A0A0B8NSM1_9NOCA</name>
<organism evidence="2 5">
    <name type="scientific">Nocardia seriolae</name>
    <dbReference type="NCBI Taxonomy" id="37332"/>
    <lineage>
        <taxon>Bacteria</taxon>
        <taxon>Bacillati</taxon>
        <taxon>Actinomycetota</taxon>
        <taxon>Actinomycetes</taxon>
        <taxon>Mycobacteriales</taxon>
        <taxon>Nocardiaceae</taxon>
        <taxon>Nocardia</taxon>
    </lineage>
</organism>
<dbReference type="GeneID" id="93374565"/>
<dbReference type="EMBL" id="BBYQ01000233">
    <property type="protein sequence ID" value="GAP33276.1"/>
    <property type="molecule type" value="Genomic_DNA"/>
</dbReference>
<dbReference type="InterPro" id="IPR001646">
    <property type="entry name" value="5peptide_repeat"/>
</dbReference>
<dbReference type="PANTHER" id="PTHR14136">
    <property type="entry name" value="BTB_POZ DOMAIN-CONTAINING PROTEIN KCTD9"/>
    <property type="match status" value="1"/>
</dbReference>
<keyword evidence="2" id="KW-0723">Serine/threonine-protein kinase</keyword>
<reference evidence="3 4" key="2">
    <citation type="journal article" date="2016" name="Genome Announc.">
        <title>Draft Genome Sequence of Erythromycin- and Oxytetracycline-Sensitive Nocardia seriolae Strain U-1 (NBRC 110359).</title>
        <authorList>
            <person name="Imajoh M."/>
            <person name="Sukeda M."/>
            <person name="Shimizu M."/>
            <person name="Yamane J."/>
            <person name="Ohnishi K."/>
            <person name="Oshima S."/>
        </authorList>
    </citation>
    <scope>NUCLEOTIDE SEQUENCE [LARGE SCALE GENOMIC DNA]</scope>
    <source>
        <strain evidence="3 4">U-1</strain>
    </source>
</reference>
<dbReference type="GO" id="GO:0004674">
    <property type="term" value="F:protein serine/threonine kinase activity"/>
    <property type="evidence" value="ECO:0007669"/>
    <property type="project" value="UniProtKB-KW"/>
</dbReference>